<comment type="caution">
    <text evidence="3">The sequence shown here is derived from an EMBL/GenBank/DDBJ whole genome shotgun (WGS) entry which is preliminary data.</text>
</comment>
<reference evidence="3 4" key="1">
    <citation type="submission" date="2016-12" db="EMBL/GenBank/DDBJ databases">
        <authorList>
            <person name="Song W.-J."/>
            <person name="Kurnit D.M."/>
        </authorList>
    </citation>
    <scope>NUCLEOTIDE SEQUENCE [LARGE SCALE GENOMIC DNA]</scope>
    <source>
        <strain evidence="3 4">PCL1601</strain>
    </source>
</reference>
<gene>
    <name evidence="3" type="ORF">BTN82_12225</name>
</gene>
<feature type="chain" id="PRO_5012480488" evidence="2">
    <location>
        <begin position="22"/>
        <end position="121"/>
    </location>
</feature>
<sequence length="121" mass="12818">MKPIRIVMAATLAALSLAAWAEEMPGMNMNDMQGMSMDGMPMKQATAKAPEATAEGTIKAIDPQKRRVTIAHGAVPAVQWPPMTMAFAATAEQLAGLEVGERVTFTFRLEGGAASLVSIEK</sequence>
<dbReference type="InterPro" id="IPR021647">
    <property type="entry name" value="CusF_Ec"/>
</dbReference>
<dbReference type="AlphaFoldDB" id="A0A1Q8ESI0"/>
<accession>A0A1Q8ESI0</accession>
<dbReference type="Gene3D" id="2.40.50.320">
    <property type="entry name" value="Copper binding periplasmic protein CusF"/>
    <property type="match status" value="1"/>
</dbReference>
<evidence type="ECO:0000313" key="4">
    <source>
        <dbReference type="Proteomes" id="UP000185578"/>
    </source>
</evidence>
<dbReference type="InterPro" id="IPR042230">
    <property type="entry name" value="CusF_sf"/>
</dbReference>
<dbReference type="RefSeq" id="WP_075119369.1">
    <property type="nucleotide sequence ID" value="NZ_MSCT01000009.1"/>
</dbReference>
<dbReference type="OrthoDB" id="5771277at2"/>
<dbReference type="EMBL" id="MSCT01000009">
    <property type="protein sequence ID" value="OLF54748.1"/>
    <property type="molecule type" value="Genomic_DNA"/>
</dbReference>
<evidence type="ECO:0000256" key="1">
    <source>
        <dbReference type="SAM" id="MobiDB-lite"/>
    </source>
</evidence>
<feature type="region of interest" description="Disordered" evidence="1">
    <location>
        <begin position="32"/>
        <end position="53"/>
    </location>
</feature>
<dbReference type="Proteomes" id="UP000185578">
    <property type="component" value="Unassembled WGS sequence"/>
</dbReference>
<dbReference type="Pfam" id="PF11604">
    <property type="entry name" value="CusF_Ec"/>
    <property type="match status" value="1"/>
</dbReference>
<protein>
    <submittedName>
        <fullName evidence="3">Heat-shock protein HtpX</fullName>
    </submittedName>
</protein>
<evidence type="ECO:0000256" key="2">
    <source>
        <dbReference type="SAM" id="SignalP"/>
    </source>
</evidence>
<name>A0A1Q8ESI0_9PSED</name>
<evidence type="ECO:0000313" key="3">
    <source>
        <dbReference type="EMBL" id="OLF54748.1"/>
    </source>
</evidence>
<organism evidence="3 4">
    <name type="scientific">Pseudomonas chlororaphis</name>
    <dbReference type="NCBI Taxonomy" id="587753"/>
    <lineage>
        <taxon>Bacteria</taxon>
        <taxon>Pseudomonadati</taxon>
        <taxon>Pseudomonadota</taxon>
        <taxon>Gammaproteobacteria</taxon>
        <taxon>Pseudomonadales</taxon>
        <taxon>Pseudomonadaceae</taxon>
        <taxon>Pseudomonas</taxon>
    </lineage>
</organism>
<feature type="signal peptide" evidence="2">
    <location>
        <begin position="1"/>
        <end position="21"/>
    </location>
</feature>
<proteinExistence type="predicted"/>
<keyword evidence="2" id="KW-0732">Signal</keyword>